<organism evidence="2 3">
    <name type="scientific">Arachis hypogaea</name>
    <name type="common">Peanut</name>
    <dbReference type="NCBI Taxonomy" id="3818"/>
    <lineage>
        <taxon>Eukaryota</taxon>
        <taxon>Viridiplantae</taxon>
        <taxon>Streptophyta</taxon>
        <taxon>Embryophyta</taxon>
        <taxon>Tracheophyta</taxon>
        <taxon>Spermatophyta</taxon>
        <taxon>Magnoliopsida</taxon>
        <taxon>eudicotyledons</taxon>
        <taxon>Gunneridae</taxon>
        <taxon>Pentapetalae</taxon>
        <taxon>rosids</taxon>
        <taxon>fabids</taxon>
        <taxon>Fabales</taxon>
        <taxon>Fabaceae</taxon>
        <taxon>Papilionoideae</taxon>
        <taxon>50 kb inversion clade</taxon>
        <taxon>dalbergioids sensu lato</taxon>
        <taxon>Dalbergieae</taxon>
        <taxon>Pterocarpus clade</taxon>
        <taxon>Arachis</taxon>
    </lineage>
</organism>
<dbReference type="AlphaFoldDB" id="A0A444X8I0"/>
<dbReference type="EMBL" id="SDMP01000020">
    <property type="protein sequence ID" value="RYQ86005.1"/>
    <property type="molecule type" value="Genomic_DNA"/>
</dbReference>
<accession>A0A444X8I0</accession>
<gene>
    <name evidence="2" type="ORF">Ahy_B10g105657</name>
</gene>
<dbReference type="Proteomes" id="UP000289738">
    <property type="component" value="Chromosome B10"/>
</dbReference>
<comment type="caution">
    <text evidence="2">The sequence shown here is derived from an EMBL/GenBank/DDBJ whole genome shotgun (WGS) entry which is preliminary data.</text>
</comment>
<feature type="domain" description="MULE transposase" evidence="1">
    <location>
        <begin position="52"/>
        <end position="107"/>
    </location>
</feature>
<dbReference type="STRING" id="3818.A0A444X8I0"/>
<protein>
    <recommendedName>
        <fullName evidence="1">MULE transposase domain-containing protein</fullName>
    </recommendedName>
</protein>
<dbReference type="Pfam" id="PF10551">
    <property type="entry name" value="MULE"/>
    <property type="match status" value="1"/>
</dbReference>
<dbReference type="PANTHER" id="PTHR47718:SF13">
    <property type="entry name" value="OS09G0290500 PROTEIN"/>
    <property type="match status" value="1"/>
</dbReference>
<evidence type="ECO:0000313" key="2">
    <source>
        <dbReference type="EMBL" id="RYQ86005.1"/>
    </source>
</evidence>
<name>A0A444X8I0_ARAHY</name>
<dbReference type="PANTHER" id="PTHR47718">
    <property type="entry name" value="OS01G0519700 PROTEIN"/>
    <property type="match status" value="1"/>
</dbReference>
<evidence type="ECO:0000259" key="1">
    <source>
        <dbReference type="Pfam" id="PF10551"/>
    </source>
</evidence>
<evidence type="ECO:0000313" key="3">
    <source>
        <dbReference type="Proteomes" id="UP000289738"/>
    </source>
</evidence>
<reference evidence="2 3" key="1">
    <citation type="submission" date="2019-01" db="EMBL/GenBank/DDBJ databases">
        <title>Sequencing of cultivated peanut Arachis hypogaea provides insights into genome evolution and oil improvement.</title>
        <authorList>
            <person name="Chen X."/>
        </authorList>
    </citation>
    <scope>NUCLEOTIDE SEQUENCE [LARGE SCALE GENOMIC DNA]</scope>
    <source>
        <strain evidence="3">cv. Fuhuasheng</strain>
        <tissue evidence="2">Leaves</tissue>
    </source>
</reference>
<sequence>MKDINPNFFYAVNLDDECKFRSAVWVDARCRVSYEYYGDVVSLDSTYSTNKNEEIPSYEWVFRQWVKCMGTAPQRIITDQCKFIFRAIKNVLPDTRHRWCIWHITKKLPHKLGGYRRYRELYDEFNDIVWNFWTEKSFEDNWYEFIDEHNLHNNTWLSDLFDDRRMWVPIFFKGEFWAAMRSTQRSESMHSFYGNFLHSRTNLVQFVYEYDNVLGIKEQRELEDDAADPRGVEEERLVNDSILCVPYDVHFNRSTQEVRCEPNRYVLPRWNKNTKRKHTYVKSSHDVSRSDESHVAFRGLCAHFYNIAQDFVNDDEETALLHVALEEIRAKLTAHRVKKKSETVADSHNNNGSTSSNVAAVMDIQAPSKVNTKGRPKSKRIGAALEKWFESTQDVRFAGVVGQADPEQVGSFMSLLSSFSKS</sequence>
<keyword evidence="3" id="KW-1185">Reference proteome</keyword>
<proteinExistence type="predicted"/>
<dbReference type="InterPro" id="IPR018289">
    <property type="entry name" value="MULE_transposase_dom"/>
</dbReference>